<name>G7YRG3_CLOSI</name>
<keyword evidence="2" id="KW-1185">Reference proteome</keyword>
<gene>
    <name evidence="1" type="ORF">CLF_108269</name>
</gene>
<dbReference type="Proteomes" id="UP000008909">
    <property type="component" value="Unassembled WGS sequence"/>
</dbReference>
<protein>
    <submittedName>
        <fullName evidence="1">Uncharacterized protein</fullName>
    </submittedName>
</protein>
<proteinExistence type="predicted"/>
<accession>G7YRG3</accession>
<organism evidence="1 2">
    <name type="scientific">Clonorchis sinensis</name>
    <name type="common">Chinese liver fluke</name>
    <dbReference type="NCBI Taxonomy" id="79923"/>
    <lineage>
        <taxon>Eukaryota</taxon>
        <taxon>Metazoa</taxon>
        <taxon>Spiralia</taxon>
        <taxon>Lophotrochozoa</taxon>
        <taxon>Platyhelminthes</taxon>
        <taxon>Trematoda</taxon>
        <taxon>Digenea</taxon>
        <taxon>Opisthorchiida</taxon>
        <taxon>Opisthorchiata</taxon>
        <taxon>Opisthorchiidae</taxon>
        <taxon>Clonorchis</taxon>
    </lineage>
</organism>
<reference evidence="1" key="1">
    <citation type="journal article" date="2011" name="Genome Biol.">
        <title>The draft genome of the carcinogenic human liver fluke Clonorchis sinensis.</title>
        <authorList>
            <person name="Wang X."/>
            <person name="Chen W."/>
            <person name="Huang Y."/>
            <person name="Sun J."/>
            <person name="Men J."/>
            <person name="Liu H."/>
            <person name="Luo F."/>
            <person name="Guo L."/>
            <person name="Lv X."/>
            <person name="Deng C."/>
            <person name="Zhou C."/>
            <person name="Fan Y."/>
            <person name="Li X."/>
            <person name="Huang L."/>
            <person name="Hu Y."/>
            <person name="Liang C."/>
            <person name="Hu X."/>
            <person name="Xu J."/>
            <person name="Yu X."/>
        </authorList>
    </citation>
    <scope>NUCLEOTIDE SEQUENCE [LARGE SCALE GENOMIC DNA]</scope>
    <source>
        <strain evidence="1">Henan</strain>
    </source>
</reference>
<feature type="non-terminal residue" evidence="1">
    <location>
        <position position="1"/>
    </location>
</feature>
<dbReference type="EMBL" id="DF144033">
    <property type="protein sequence ID" value="GAA55543.1"/>
    <property type="molecule type" value="Genomic_DNA"/>
</dbReference>
<sequence length="88" mass="10086">AVSTSEPSVSSSDVTTTLITEFNFDLFSSHKFARRFKWFSKRVFPSSMADENFDDLRKMGTLEHAVYPKFILPNLPCDLSFDKTIKTL</sequence>
<reference key="2">
    <citation type="submission" date="2011-10" db="EMBL/GenBank/DDBJ databases">
        <title>The genome and transcriptome sequence of Clonorchis sinensis provide insights into the carcinogenic liver fluke.</title>
        <authorList>
            <person name="Wang X."/>
            <person name="Huang Y."/>
            <person name="Chen W."/>
            <person name="Liu H."/>
            <person name="Guo L."/>
            <person name="Chen Y."/>
            <person name="Luo F."/>
            <person name="Zhou W."/>
            <person name="Sun J."/>
            <person name="Mao Q."/>
            <person name="Liang P."/>
            <person name="Zhou C."/>
            <person name="Tian Y."/>
            <person name="Men J."/>
            <person name="Lv X."/>
            <person name="Huang L."/>
            <person name="Zhou J."/>
            <person name="Hu Y."/>
            <person name="Li R."/>
            <person name="Zhang F."/>
            <person name="Lei H."/>
            <person name="Li X."/>
            <person name="Hu X."/>
            <person name="Liang C."/>
            <person name="Xu J."/>
            <person name="Wu Z."/>
            <person name="Yu X."/>
        </authorList>
    </citation>
    <scope>NUCLEOTIDE SEQUENCE</scope>
    <source>
        <strain>Henan</strain>
    </source>
</reference>
<evidence type="ECO:0000313" key="2">
    <source>
        <dbReference type="Proteomes" id="UP000008909"/>
    </source>
</evidence>
<dbReference type="AlphaFoldDB" id="G7YRG3"/>
<evidence type="ECO:0000313" key="1">
    <source>
        <dbReference type="EMBL" id="GAA55543.1"/>
    </source>
</evidence>